<organism evidence="2 3">
    <name type="scientific">Marmota monax</name>
    <name type="common">Woodchuck</name>
    <dbReference type="NCBI Taxonomy" id="9995"/>
    <lineage>
        <taxon>Eukaryota</taxon>
        <taxon>Metazoa</taxon>
        <taxon>Chordata</taxon>
        <taxon>Craniata</taxon>
        <taxon>Vertebrata</taxon>
        <taxon>Euteleostomi</taxon>
        <taxon>Mammalia</taxon>
        <taxon>Eutheria</taxon>
        <taxon>Euarchontoglires</taxon>
        <taxon>Glires</taxon>
        <taxon>Rodentia</taxon>
        <taxon>Sciuromorpha</taxon>
        <taxon>Sciuridae</taxon>
        <taxon>Xerinae</taxon>
        <taxon>Marmotini</taxon>
        <taxon>Marmota</taxon>
    </lineage>
</organism>
<feature type="compositionally biased region" description="Pro residues" evidence="1">
    <location>
        <begin position="107"/>
        <end position="117"/>
    </location>
</feature>
<reference evidence="2" key="1">
    <citation type="submission" date="2019-04" db="EMBL/GenBank/DDBJ databases">
        <authorList>
            <person name="Alioto T."/>
            <person name="Alioto T."/>
        </authorList>
    </citation>
    <scope>NUCLEOTIDE SEQUENCE [LARGE SCALE GENOMIC DNA]</scope>
</reference>
<feature type="region of interest" description="Disordered" evidence="1">
    <location>
        <begin position="144"/>
        <end position="224"/>
    </location>
</feature>
<dbReference type="EMBL" id="CABDUW010000049">
    <property type="protein sequence ID" value="VTJ55367.1"/>
    <property type="molecule type" value="Genomic_DNA"/>
</dbReference>
<dbReference type="AlphaFoldDB" id="A0A5E4ADF2"/>
<evidence type="ECO:0000313" key="3">
    <source>
        <dbReference type="Proteomes" id="UP000335636"/>
    </source>
</evidence>
<accession>A0A5E4ADF2</accession>
<sequence length="224" mass="23400">MPTLGSSASSLLGQQANKCYLSGLDSPLKANFTPPSGPVAPPHSQAGLTPRLLLPSALPSPSHPGASFLLGPAALPYQAQGPTRIETPLGRRAPVSSPSTTSRRPSPYKPHNPPARAPPLRKRKVPVPAAELGVHRYCHSRLSAQVPASSPPPPPPAGLALPTSASLPAPSFHCTRKPARRGTKTLPPISEPKLRPPPDVALIDSKESPIAEYTSFSPGPYPQN</sequence>
<dbReference type="Proteomes" id="UP000335636">
    <property type="component" value="Unassembled WGS sequence"/>
</dbReference>
<comment type="caution">
    <text evidence="2">The sequence shown here is derived from an EMBL/GenBank/DDBJ whole genome shotgun (WGS) entry which is preliminary data.</text>
</comment>
<proteinExistence type="predicted"/>
<evidence type="ECO:0000313" key="2">
    <source>
        <dbReference type="EMBL" id="VTJ55367.1"/>
    </source>
</evidence>
<feature type="compositionally biased region" description="Low complexity" evidence="1">
    <location>
        <begin position="158"/>
        <end position="171"/>
    </location>
</feature>
<gene>
    <name evidence="2" type="ORF">MONAX_5E019611</name>
</gene>
<feature type="compositionally biased region" description="Low complexity" evidence="1">
    <location>
        <begin position="91"/>
        <end position="105"/>
    </location>
</feature>
<evidence type="ECO:0000256" key="1">
    <source>
        <dbReference type="SAM" id="MobiDB-lite"/>
    </source>
</evidence>
<feature type="region of interest" description="Disordered" evidence="1">
    <location>
        <begin position="82"/>
        <end position="123"/>
    </location>
</feature>
<protein>
    <submittedName>
        <fullName evidence="2">Uncharacterized protein</fullName>
    </submittedName>
</protein>
<feature type="compositionally biased region" description="Basic residues" evidence="1">
    <location>
        <begin position="174"/>
        <end position="183"/>
    </location>
</feature>
<name>A0A5E4ADF2_MARMO</name>
<keyword evidence="3" id="KW-1185">Reference proteome</keyword>
<feature type="region of interest" description="Disordered" evidence="1">
    <location>
        <begin position="24"/>
        <end position="48"/>
    </location>
</feature>